<feature type="compositionally biased region" description="Basic and acidic residues" evidence="1">
    <location>
        <begin position="36"/>
        <end position="49"/>
    </location>
</feature>
<dbReference type="Proteomes" id="UP001054837">
    <property type="component" value="Unassembled WGS sequence"/>
</dbReference>
<reference evidence="2 3" key="1">
    <citation type="submission" date="2021-06" db="EMBL/GenBank/DDBJ databases">
        <title>Caerostris darwini draft genome.</title>
        <authorList>
            <person name="Kono N."/>
            <person name="Arakawa K."/>
        </authorList>
    </citation>
    <scope>NUCLEOTIDE SEQUENCE [LARGE SCALE GENOMIC DNA]</scope>
</reference>
<proteinExistence type="predicted"/>
<name>A0AAV4TV49_9ARAC</name>
<organism evidence="2 3">
    <name type="scientific">Caerostris darwini</name>
    <dbReference type="NCBI Taxonomy" id="1538125"/>
    <lineage>
        <taxon>Eukaryota</taxon>
        <taxon>Metazoa</taxon>
        <taxon>Ecdysozoa</taxon>
        <taxon>Arthropoda</taxon>
        <taxon>Chelicerata</taxon>
        <taxon>Arachnida</taxon>
        <taxon>Araneae</taxon>
        <taxon>Araneomorphae</taxon>
        <taxon>Entelegynae</taxon>
        <taxon>Araneoidea</taxon>
        <taxon>Araneidae</taxon>
        <taxon>Caerostris</taxon>
    </lineage>
</organism>
<keyword evidence="3" id="KW-1185">Reference proteome</keyword>
<evidence type="ECO:0000256" key="1">
    <source>
        <dbReference type="SAM" id="MobiDB-lite"/>
    </source>
</evidence>
<dbReference type="EMBL" id="BPLQ01010363">
    <property type="protein sequence ID" value="GIY50213.1"/>
    <property type="molecule type" value="Genomic_DNA"/>
</dbReference>
<gene>
    <name evidence="2" type="ORF">CDAR_318971</name>
</gene>
<protein>
    <submittedName>
        <fullName evidence="2">Uncharacterized protein</fullName>
    </submittedName>
</protein>
<dbReference type="AlphaFoldDB" id="A0AAV4TV49"/>
<evidence type="ECO:0000313" key="2">
    <source>
        <dbReference type="EMBL" id="GIY50213.1"/>
    </source>
</evidence>
<evidence type="ECO:0000313" key="3">
    <source>
        <dbReference type="Proteomes" id="UP001054837"/>
    </source>
</evidence>
<sequence>MSSQMMFIRVDSKIIAILPANEVDIRQPTQCEAIHSERRDADDVREQRRVVSGREGTDAEMRQKYPIQSRLAAERPLEKNPSAFLFLLPPSSRVPDVEVCQRNIVSGKNEFDVNANEGKFGLSFNWQG</sequence>
<accession>A0AAV4TV49</accession>
<feature type="region of interest" description="Disordered" evidence="1">
    <location>
        <begin position="36"/>
        <end position="63"/>
    </location>
</feature>
<comment type="caution">
    <text evidence="2">The sequence shown here is derived from an EMBL/GenBank/DDBJ whole genome shotgun (WGS) entry which is preliminary data.</text>
</comment>